<dbReference type="SMART" id="SM00327">
    <property type="entry name" value="VWA"/>
    <property type="match status" value="1"/>
</dbReference>
<evidence type="ECO:0000313" key="3">
    <source>
        <dbReference type="EMBL" id="ALP93084.1"/>
    </source>
</evidence>
<reference evidence="4" key="2">
    <citation type="submission" date="2015-04" db="EMBL/GenBank/DDBJ databases">
        <title>A butyrogenic pathway from the amino acid lysine in a human gut commensal.</title>
        <authorList>
            <person name="de Vos W.M."/>
            <person name="Bui N.T.P."/>
            <person name="Plugge C.M."/>
            <person name="Ritari J."/>
        </authorList>
    </citation>
    <scope>NUCLEOTIDE SEQUENCE [LARGE SCALE GENOMIC DNA]</scope>
    <source>
        <strain evidence="4">AF211</strain>
    </source>
</reference>
<protein>
    <submittedName>
        <fullName evidence="3">von Willebrand factor type A domain protein</fullName>
    </submittedName>
</protein>
<evidence type="ECO:0000313" key="4">
    <source>
        <dbReference type="Proteomes" id="UP000064844"/>
    </source>
</evidence>
<dbReference type="InterPro" id="IPR036465">
    <property type="entry name" value="vWFA_dom_sf"/>
</dbReference>
<dbReference type="Pfam" id="PF00092">
    <property type="entry name" value="VWA"/>
    <property type="match status" value="1"/>
</dbReference>
<dbReference type="EMBL" id="CP011307">
    <property type="protein sequence ID" value="ALP93084.1"/>
    <property type="molecule type" value="Genomic_DNA"/>
</dbReference>
<dbReference type="Pfam" id="PF12450">
    <property type="entry name" value="vWF_A"/>
    <property type="match status" value="1"/>
</dbReference>
<dbReference type="KEGG" id="ibu:IB211_00689c"/>
<reference evidence="3 4" key="1">
    <citation type="journal article" date="2015" name="Nat. Commun.">
        <title>Production of butyrate from lysine and the Amadori product fructoselysine by a human gut commensal.</title>
        <authorList>
            <person name="Bui T.P."/>
            <person name="Ritari J."/>
            <person name="Boeren S."/>
            <person name="de Waard P."/>
            <person name="Plugge C.M."/>
            <person name="de Vos W.M."/>
        </authorList>
    </citation>
    <scope>NUCLEOTIDE SEQUENCE [LARGE SCALE GENOMIC DNA]</scope>
    <source>
        <strain evidence="3 4">AF211</strain>
    </source>
</reference>
<dbReference type="PROSITE" id="PS50234">
    <property type="entry name" value="VWFA"/>
    <property type="match status" value="1"/>
</dbReference>
<dbReference type="PANTHER" id="PTHR10579:SF43">
    <property type="entry name" value="ZINC FINGER (C3HC4-TYPE RING FINGER) FAMILY PROTEIN"/>
    <property type="match status" value="1"/>
</dbReference>
<keyword evidence="1" id="KW-0732">Signal</keyword>
<evidence type="ECO:0000256" key="1">
    <source>
        <dbReference type="SAM" id="SignalP"/>
    </source>
</evidence>
<dbReference type="InterPro" id="IPR021908">
    <property type="entry name" value="YfbK_C"/>
</dbReference>
<dbReference type="Gene3D" id="3.40.50.410">
    <property type="entry name" value="von Willebrand factor, type A domain"/>
    <property type="match status" value="1"/>
</dbReference>
<dbReference type="Pfam" id="PF12034">
    <property type="entry name" value="YfbK_C"/>
    <property type="match status" value="1"/>
</dbReference>
<dbReference type="AlphaFoldDB" id="A0A0S2W157"/>
<dbReference type="InterPro" id="IPR022156">
    <property type="entry name" value="Uncharacterised_YfbK_N"/>
</dbReference>
<feature type="domain" description="VWFA" evidence="2">
    <location>
        <begin position="172"/>
        <end position="350"/>
    </location>
</feature>
<name>A0A0S2W157_9FIRM</name>
<dbReference type="PATRIC" id="fig|1297617.4.peg.697"/>
<dbReference type="InterPro" id="IPR051266">
    <property type="entry name" value="CLCR"/>
</dbReference>
<accession>A0A0S2W157</accession>
<proteinExistence type="predicted"/>
<evidence type="ECO:0000259" key="2">
    <source>
        <dbReference type="PROSITE" id="PS50234"/>
    </source>
</evidence>
<feature type="signal peptide" evidence="1">
    <location>
        <begin position="1"/>
        <end position="24"/>
    </location>
</feature>
<gene>
    <name evidence="3" type="ORF">IB211_00689c</name>
</gene>
<dbReference type="CDD" id="cd01465">
    <property type="entry name" value="vWA_subgroup"/>
    <property type="match status" value="1"/>
</dbReference>
<feature type="chain" id="PRO_5038925533" evidence="1">
    <location>
        <begin position="25"/>
        <end position="527"/>
    </location>
</feature>
<sequence length="527" mass="55795">MKAHRYLSLALTGALLLAAGGCGAGGNSSGAAPAADMAAPAAGSAVYASAGAPAEAQEGLPEFYTEEYRYLAENGFHAVSTAPLSTFAADVDTASYANLRRMLLSGQEVPADAVRIEELINYFHYDYPTPEDGAPFSVSAEIAPCPWNGDTLLLRLGLQAPQPDWEAMPRSNLVFLIDVSGSMERYDKLPLVKQAFLLLTEHLRPDDVISIVTYASSDQVVLDGCTGDEAETIQAAIEDLAAGGSTAGSRGITTAYALAEEHFIPGGNNRVILATDGDLNVGVTSEGELVRLIEGKKESGVFLSVMGFGTGNLKDNKMEALADHGDGNYSYIDSALEAKRVLVEEMGGTLFTVAKDVKLQVEFNPAVLKGYRLIGYENRLLDAEDFADDAKDGGEIGAGHRVTALYELVPADSPMEVPGADLKYQTAADTGSDEWLTVSIRYKAPDGADSSLLEYPVGQEAQVAAASKDTAFAACVAQFGMLLRDSAYAGSATYAGVAEQLESLPGLEDDAYQEEFLYLVKQLARKG</sequence>
<dbReference type="eggNOG" id="COG2304">
    <property type="taxonomic scope" value="Bacteria"/>
</dbReference>
<dbReference type="RefSeq" id="WP_058117100.1">
    <property type="nucleotide sequence ID" value="NZ_CP011307.1"/>
</dbReference>
<organism evidence="3 4">
    <name type="scientific">Intestinimonas butyriciproducens</name>
    <dbReference type="NCBI Taxonomy" id="1297617"/>
    <lineage>
        <taxon>Bacteria</taxon>
        <taxon>Bacillati</taxon>
        <taxon>Bacillota</taxon>
        <taxon>Clostridia</taxon>
        <taxon>Eubacteriales</taxon>
        <taxon>Intestinimonas</taxon>
    </lineage>
</organism>
<dbReference type="PANTHER" id="PTHR10579">
    <property type="entry name" value="CALCIUM-ACTIVATED CHLORIDE CHANNEL REGULATOR"/>
    <property type="match status" value="1"/>
</dbReference>
<dbReference type="InterPro" id="IPR002035">
    <property type="entry name" value="VWF_A"/>
</dbReference>
<dbReference type="STRING" id="1297617.IB211_00689c"/>
<dbReference type="PROSITE" id="PS51257">
    <property type="entry name" value="PROKAR_LIPOPROTEIN"/>
    <property type="match status" value="1"/>
</dbReference>
<dbReference type="SUPFAM" id="SSF53300">
    <property type="entry name" value="vWA-like"/>
    <property type="match status" value="1"/>
</dbReference>
<keyword evidence="4" id="KW-1185">Reference proteome</keyword>
<dbReference type="Proteomes" id="UP000064844">
    <property type="component" value="Chromosome"/>
</dbReference>